<dbReference type="AlphaFoldDB" id="A0AA39MBA4"/>
<evidence type="ECO:0000256" key="1">
    <source>
        <dbReference type="SAM" id="Phobius"/>
    </source>
</evidence>
<feature type="transmembrane region" description="Helical" evidence="1">
    <location>
        <begin position="186"/>
        <end position="205"/>
    </location>
</feature>
<feature type="transmembrane region" description="Helical" evidence="1">
    <location>
        <begin position="107"/>
        <end position="133"/>
    </location>
</feature>
<evidence type="ECO:0000313" key="2">
    <source>
        <dbReference type="EMBL" id="KAK0427384.1"/>
    </source>
</evidence>
<keyword evidence="1" id="KW-0472">Membrane</keyword>
<reference evidence="2" key="1">
    <citation type="submission" date="2023-06" db="EMBL/GenBank/DDBJ databases">
        <title>Genomic analysis of the entomopathogenic nematode Steinernema hermaphroditum.</title>
        <authorList>
            <person name="Schwarz E.M."/>
            <person name="Heppert J.K."/>
            <person name="Baniya A."/>
            <person name="Schwartz H.T."/>
            <person name="Tan C.-H."/>
            <person name="Antoshechkin I."/>
            <person name="Sternberg P.W."/>
            <person name="Goodrich-Blair H."/>
            <person name="Dillman A.R."/>
        </authorList>
    </citation>
    <scope>NUCLEOTIDE SEQUENCE</scope>
    <source>
        <strain evidence="2">PS9179</strain>
        <tissue evidence="2">Whole animal</tissue>
    </source>
</reference>
<accession>A0AA39MBA4</accession>
<organism evidence="2 3">
    <name type="scientific">Steinernema hermaphroditum</name>
    <dbReference type="NCBI Taxonomy" id="289476"/>
    <lineage>
        <taxon>Eukaryota</taxon>
        <taxon>Metazoa</taxon>
        <taxon>Ecdysozoa</taxon>
        <taxon>Nematoda</taxon>
        <taxon>Chromadorea</taxon>
        <taxon>Rhabditida</taxon>
        <taxon>Tylenchina</taxon>
        <taxon>Panagrolaimomorpha</taxon>
        <taxon>Strongyloidoidea</taxon>
        <taxon>Steinernematidae</taxon>
        <taxon>Steinernema</taxon>
    </lineage>
</organism>
<name>A0AA39MBA4_9BILA</name>
<proteinExistence type="predicted"/>
<dbReference type="SUPFAM" id="SSF81321">
    <property type="entry name" value="Family A G protein-coupled receptor-like"/>
    <property type="match status" value="1"/>
</dbReference>
<keyword evidence="3" id="KW-1185">Reference proteome</keyword>
<keyword evidence="1" id="KW-0812">Transmembrane</keyword>
<sequence>MDDIQLAVGIFYLVFPWIGFPVYARIIYIFLSRKDYRQMECYRIMTLMGIIQCMTTAPTTIHYVLVLLSVVVSFSYSTALFFPRCGFGFIPGVYLGIYQIESEQCEWIVFIGSLLILIPSIITFLIYVVIILYLIRLKLKTSIRHGLSDELRILFYALLRFSVDFSLEMVFHYAGLPHIPIYDIPQTVAVVFSGIYLSPMMYLILSKQLRQKFLRNSNETEVIKISAPTNVRIPNRNYTVEQQPRFA</sequence>
<dbReference type="EMBL" id="JAUCMV010000001">
    <property type="protein sequence ID" value="KAK0427384.1"/>
    <property type="molecule type" value="Genomic_DNA"/>
</dbReference>
<protein>
    <submittedName>
        <fullName evidence="2">Uncharacterized protein</fullName>
    </submittedName>
</protein>
<keyword evidence="1" id="KW-1133">Transmembrane helix</keyword>
<gene>
    <name evidence="2" type="ORF">QR680_010203</name>
</gene>
<feature type="transmembrane region" description="Helical" evidence="1">
    <location>
        <begin position="49"/>
        <end position="74"/>
    </location>
</feature>
<evidence type="ECO:0000313" key="3">
    <source>
        <dbReference type="Proteomes" id="UP001175271"/>
    </source>
</evidence>
<feature type="transmembrane region" description="Helical" evidence="1">
    <location>
        <begin position="6"/>
        <end position="28"/>
    </location>
</feature>
<comment type="caution">
    <text evidence="2">The sequence shown here is derived from an EMBL/GenBank/DDBJ whole genome shotgun (WGS) entry which is preliminary data.</text>
</comment>
<dbReference type="Proteomes" id="UP001175271">
    <property type="component" value="Unassembled WGS sequence"/>
</dbReference>